<feature type="transmembrane region" description="Helical" evidence="1">
    <location>
        <begin position="152"/>
        <end position="175"/>
    </location>
</feature>
<sequence>MGFGSLLYGAGFFVFKNKEEIMKTRNLTLSAIFMALGLVMHFMVPPIFGGIKPDFLLSMMFISLIISEDIKEAILVGLCGGVMSALTTNFPGGQIPNLVEKMIVSLVVFYILKRTGRNLTKLQTVFIFALGTLISGVTFLTIALGITKQLNLFIPSMPVVLVAMVVNSIFGLILMNAYSKIQKMI</sequence>
<keyword evidence="1" id="KW-1133">Transmembrane helix</keyword>
<accession>A0A133KGA4</accession>
<keyword evidence="3" id="KW-1185">Reference proteome</keyword>
<dbReference type="Gene3D" id="1.10.1760.20">
    <property type="match status" value="1"/>
</dbReference>
<evidence type="ECO:0000256" key="1">
    <source>
        <dbReference type="SAM" id="Phobius"/>
    </source>
</evidence>
<evidence type="ECO:0000313" key="3">
    <source>
        <dbReference type="Proteomes" id="UP000070383"/>
    </source>
</evidence>
<dbReference type="AlphaFoldDB" id="A0A133KGA4"/>
<organism evidence="2 3">
    <name type="scientific">Anaerococcus tetradius</name>
    <dbReference type="NCBI Taxonomy" id="33036"/>
    <lineage>
        <taxon>Bacteria</taxon>
        <taxon>Bacillati</taxon>
        <taxon>Bacillota</taxon>
        <taxon>Tissierellia</taxon>
        <taxon>Tissierellales</taxon>
        <taxon>Peptoniphilaceae</taxon>
        <taxon>Anaerococcus</taxon>
    </lineage>
</organism>
<gene>
    <name evidence="2" type="ORF">HMPREF3200_00611</name>
</gene>
<keyword evidence="1" id="KW-0812">Transmembrane</keyword>
<dbReference type="PATRIC" id="fig|33036.3.peg.608"/>
<reference evidence="3" key="1">
    <citation type="submission" date="2016-01" db="EMBL/GenBank/DDBJ databases">
        <authorList>
            <person name="Mitreva M."/>
            <person name="Pepin K.H."/>
            <person name="Mihindukulasuriya K.A."/>
            <person name="Fulton R."/>
            <person name="Fronick C."/>
            <person name="O'Laughlin M."/>
            <person name="Miner T."/>
            <person name="Herter B."/>
            <person name="Rosa B.A."/>
            <person name="Cordes M."/>
            <person name="Tomlinson C."/>
            <person name="Wollam A."/>
            <person name="Palsikar V.B."/>
            <person name="Mardis E.R."/>
            <person name="Wilson R.K."/>
        </authorList>
    </citation>
    <scope>NUCLEOTIDE SEQUENCE [LARGE SCALE GENOMIC DNA]</scope>
    <source>
        <strain evidence="3">MJR8151</strain>
    </source>
</reference>
<feature type="transmembrane region" description="Helical" evidence="1">
    <location>
        <begin position="95"/>
        <end position="112"/>
    </location>
</feature>
<proteinExistence type="predicted"/>
<feature type="transmembrane region" description="Helical" evidence="1">
    <location>
        <begin position="124"/>
        <end position="146"/>
    </location>
</feature>
<dbReference type="STRING" id="33036.HMPREF3200_00611"/>
<name>A0A133KGA4_9FIRM</name>
<evidence type="ECO:0008006" key="4">
    <source>
        <dbReference type="Google" id="ProtNLM"/>
    </source>
</evidence>
<keyword evidence="1" id="KW-0472">Membrane</keyword>
<dbReference type="InterPro" id="IPR031360">
    <property type="entry name" value="TrpP"/>
</dbReference>
<dbReference type="EMBL" id="LRPM01000022">
    <property type="protein sequence ID" value="KWZ78599.1"/>
    <property type="molecule type" value="Genomic_DNA"/>
</dbReference>
<dbReference type="Proteomes" id="UP000070383">
    <property type="component" value="Unassembled WGS sequence"/>
</dbReference>
<evidence type="ECO:0000313" key="2">
    <source>
        <dbReference type="EMBL" id="KWZ78599.1"/>
    </source>
</evidence>
<dbReference type="Pfam" id="PF17099">
    <property type="entry name" value="TrpP"/>
    <property type="match status" value="1"/>
</dbReference>
<feature type="transmembrane region" description="Helical" evidence="1">
    <location>
        <begin position="26"/>
        <end position="44"/>
    </location>
</feature>
<comment type="caution">
    <text evidence="2">The sequence shown here is derived from an EMBL/GenBank/DDBJ whole genome shotgun (WGS) entry which is preliminary data.</text>
</comment>
<protein>
    <recommendedName>
        <fullName evidence="4">Tryptophan transport protein</fullName>
    </recommendedName>
</protein>